<feature type="non-terminal residue" evidence="1">
    <location>
        <position position="1"/>
    </location>
</feature>
<proteinExistence type="predicted"/>
<accession>A0A699I2X4</accession>
<evidence type="ECO:0000313" key="1">
    <source>
        <dbReference type="EMBL" id="GEY99420.1"/>
    </source>
</evidence>
<dbReference type="EMBL" id="BKCJ010229995">
    <property type="protein sequence ID" value="GEY99420.1"/>
    <property type="molecule type" value="Genomic_DNA"/>
</dbReference>
<reference evidence="1" key="1">
    <citation type="journal article" date="2019" name="Sci. Rep.">
        <title>Draft genome of Tanacetum cinerariifolium, the natural source of mosquito coil.</title>
        <authorList>
            <person name="Yamashiro T."/>
            <person name="Shiraishi A."/>
            <person name="Satake H."/>
            <person name="Nakayama K."/>
        </authorList>
    </citation>
    <scope>NUCLEOTIDE SEQUENCE</scope>
</reference>
<sequence>EPLEIMDRKVKRLRHSQIPITKVRWNSQRDPEFMCEHEDEIKRKWRCEFDLRTQIRSRVEGCEVVGLPTCLLLKIVVLVLTLGFCYEGSASWSYRVLSFNLCGQDKAFVKTINLRLNANVPQRQLWVLHLSRISDLEAHIGVLVCSGDRSVDFVARKPALTTASLLLSVFCPAIMTGGAGGSGSNYVLINNLDYGNPLHIQANDNSNIILILFKILGTKNIRIWFRAMKLTLQAKNKEESRRGVHESYGVTESKLNATSFVIKSFNNNRKTFNNDYNNTRGSTSNTINNGPNPNLNCKNCGKIGQTIERCFKLVGFPPCFKKYSNHAKQSFTANADVKSNDKPSSISPSSSCFTFEHMNKLLSLINDNLSVTHPNGILATISHIGNLRLANNIILYDVLVVPCYYVSLLSVNKLIRDSKMFVGFGEEKCYIQDLTKQEMLGNGSDSGGLYLFDMQTDCSLGKSNKVMSFNVSKMLWHSKHGQPTDQVLSTLHNDLNILESSFVPVCEYVIGLNRQGILSLHLITNLRS</sequence>
<dbReference type="PANTHER" id="PTHR34222:SF100">
    <property type="entry name" value="CCHC-TYPE DOMAIN-CONTAINING PROTEIN"/>
    <property type="match status" value="1"/>
</dbReference>
<protein>
    <submittedName>
        <fullName evidence="1">Ribonuclease H-like domain-containing protein</fullName>
    </submittedName>
</protein>
<gene>
    <name evidence="1" type="ORF">Tci_471394</name>
</gene>
<comment type="caution">
    <text evidence="1">The sequence shown here is derived from an EMBL/GenBank/DDBJ whole genome shotgun (WGS) entry which is preliminary data.</text>
</comment>
<dbReference type="AlphaFoldDB" id="A0A699I2X4"/>
<dbReference type="PANTHER" id="PTHR34222">
    <property type="entry name" value="GAG_PRE-INTEGRS DOMAIN-CONTAINING PROTEIN"/>
    <property type="match status" value="1"/>
</dbReference>
<name>A0A699I2X4_TANCI</name>
<organism evidence="1">
    <name type="scientific">Tanacetum cinerariifolium</name>
    <name type="common">Dalmatian daisy</name>
    <name type="synonym">Chrysanthemum cinerariifolium</name>
    <dbReference type="NCBI Taxonomy" id="118510"/>
    <lineage>
        <taxon>Eukaryota</taxon>
        <taxon>Viridiplantae</taxon>
        <taxon>Streptophyta</taxon>
        <taxon>Embryophyta</taxon>
        <taxon>Tracheophyta</taxon>
        <taxon>Spermatophyta</taxon>
        <taxon>Magnoliopsida</taxon>
        <taxon>eudicotyledons</taxon>
        <taxon>Gunneridae</taxon>
        <taxon>Pentapetalae</taxon>
        <taxon>asterids</taxon>
        <taxon>campanulids</taxon>
        <taxon>Asterales</taxon>
        <taxon>Asteraceae</taxon>
        <taxon>Asteroideae</taxon>
        <taxon>Anthemideae</taxon>
        <taxon>Anthemidinae</taxon>
        <taxon>Tanacetum</taxon>
    </lineage>
</organism>